<dbReference type="FunFam" id="3.40.190.10:FF:000035">
    <property type="entry name" value="Molybdate ABC transporter substrate-binding protein"/>
    <property type="match status" value="1"/>
</dbReference>
<evidence type="ECO:0000256" key="3">
    <source>
        <dbReference type="ARBA" id="ARBA00022723"/>
    </source>
</evidence>
<dbReference type="NCBIfam" id="TIGR01256">
    <property type="entry name" value="modA"/>
    <property type="match status" value="1"/>
</dbReference>
<name>A0A1Z9YXZ0_9GAMM</name>
<dbReference type="SUPFAM" id="SSF53850">
    <property type="entry name" value="Periplasmic binding protein-like II"/>
    <property type="match status" value="1"/>
</dbReference>
<protein>
    <submittedName>
        <fullName evidence="8">Molybdate ABC transporter substrate-binding protein</fullName>
    </submittedName>
</protein>
<dbReference type="PIRSF" id="PIRSF004846">
    <property type="entry name" value="ModA"/>
    <property type="match status" value="1"/>
</dbReference>
<keyword evidence="2 6" id="KW-0500">Molybdenum</keyword>
<evidence type="ECO:0000313" key="9">
    <source>
        <dbReference type="Proteomes" id="UP000196536"/>
    </source>
</evidence>
<dbReference type="InterPro" id="IPR005950">
    <property type="entry name" value="ModA"/>
</dbReference>
<proteinExistence type="inferred from homology"/>
<evidence type="ECO:0000256" key="6">
    <source>
        <dbReference type="PIRSR" id="PIRSR004846-1"/>
    </source>
</evidence>
<evidence type="ECO:0000256" key="4">
    <source>
        <dbReference type="ARBA" id="ARBA00022729"/>
    </source>
</evidence>
<keyword evidence="4 7" id="KW-0732">Signal</keyword>
<keyword evidence="9" id="KW-1185">Reference proteome</keyword>
<comment type="subunit">
    <text evidence="5">The complex is composed of two ATP-binding proteins (ModC), two transmembrane proteins (ModB) and a solute-binding protein (ModA).</text>
</comment>
<dbReference type="GO" id="GO:0046872">
    <property type="term" value="F:metal ion binding"/>
    <property type="evidence" value="ECO:0007669"/>
    <property type="project" value="UniProtKB-KW"/>
</dbReference>
<dbReference type="PANTHER" id="PTHR30632">
    <property type="entry name" value="MOLYBDATE-BINDING PERIPLASMIC PROTEIN"/>
    <property type="match status" value="1"/>
</dbReference>
<dbReference type="GO" id="GO:0030288">
    <property type="term" value="C:outer membrane-bounded periplasmic space"/>
    <property type="evidence" value="ECO:0007669"/>
    <property type="project" value="TreeGrafter"/>
</dbReference>
<evidence type="ECO:0000256" key="7">
    <source>
        <dbReference type="SAM" id="SignalP"/>
    </source>
</evidence>
<dbReference type="OrthoDB" id="9785015at2"/>
<organism evidence="8 9">
    <name type="scientific">Acinetobacter populi</name>
    <dbReference type="NCBI Taxonomy" id="1582270"/>
    <lineage>
        <taxon>Bacteria</taxon>
        <taxon>Pseudomonadati</taxon>
        <taxon>Pseudomonadota</taxon>
        <taxon>Gammaproteobacteria</taxon>
        <taxon>Moraxellales</taxon>
        <taxon>Moraxellaceae</taxon>
        <taxon>Acinetobacter</taxon>
    </lineage>
</organism>
<dbReference type="NCBIfam" id="NF007958">
    <property type="entry name" value="PRK10677.1"/>
    <property type="match status" value="1"/>
</dbReference>
<dbReference type="GO" id="GO:0015689">
    <property type="term" value="P:molybdate ion transport"/>
    <property type="evidence" value="ECO:0007669"/>
    <property type="project" value="InterPro"/>
</dbReference>
<comment type="similarity">
    <text evidence="1">Belongs to the bacterial solute-binding protein ModA family.</text>
</comment>
<sequence>MNKFAKIRLWVMGGLVIGVSFASHAADTVTIYAAASLTNAVNDLEKIYEQKSKVDVKTSYAASSTLAKQIEAGAPANIFMSADLQWADYLQNKKIIDSRQRVNLLGNKLVLIAPKNQNIQIKIQKGVDPTKAFTGRLCTGNVNSVPVGKYAKQALTTLDWWTKIQPRLVETEDVRSALSFVERGECQLGIVYATDAAVSSKVKVVGEFPLNSYPPVVYPLAVTKDSAQATAFYQFLQSPQAKTVYKKYGFTVLNQR</sequence>
<dbReference type="GO" id="GO:0030973">
    <property type="term" value="F:molybdate ion binding"/>
    <property type="evidence" value="ECO:0007669"/>
    <property type="project" value="TreeGrafter"/>
</dbReference>
<evidence type="ECO:0000313" key="8">
    <source>
        <dbReference type="EMBL" id="OUY07066.1"/>
    </source>
</evidence>
<feature type="binding site" evidence="6">
    <location>
        <position position="174"/>
    </location>
    <ligand>
        <name>molybdate</name>
        <dbReference type="ChEBI" id="CHEBI:36264"/>
    </ligand>
</feature>
<gene>
    <name evidence="8" type="ORF">CAP51_10270</name>
</gene>
<dbReference type="Gene3D" id="3.40.190.10">
    <property type="entry name" value="Periplasmic binding protein-like II"/>
    <property type="match status" value="2"/>
</dbReference>
<dbReference type="CDD" id="cd13536">
    <property type="entry name" value="PBP2_EcModA"/>
    <property type="match status" value="1"/>
</dbReference>
<feature type="chain" id="PRO_5012939276" evidence="7">
    <location>
        <begin position="26"/>
        <end position="256"/>
    </location>
</feature>
<comment type="caution">
    <text evidence="8">The sequence shown here is derived from an EMBL/GenBank/DDBJ whole genome shotgun (WGS) entry which is preliminary data.</text>
</comment>
<feature type="binding site" evidence="6">
    <location>
        <position position="63"/>
    </location>
    <ligand>
        <name>molybdate</name>
        <dbReference type="ChEBI" id="CHEBI:36264"/>
    </ligand>
</feature>
<keyword evidence="3 6" id="KW-0479">Metal-binding</keyword>
<evidence type="ECO:0000256" key="2">
    <source>
        <dbReference type="ARBA" id="ARBA00022505"/>
    </source>
</evidence>
<dbReference type="Pfam" id="PF13531">
    <property type="entry name" value="SBP_bac_11"/>
    <property type="match status" value="1"/>
</dbReference>
<evidence type="ECO:0000256" key="1">
    <source>
        <dbReference type="ARBA" id="ARBA00009175"/>
    </source>
</evidence>
<dbReference type="EMBL" id="NEXX01000003">
    <property type="protein sequence ID" value="OUY07066.1"/>
    <property type="molecule type" value="Genomic_DNA"/>
</dbReference>
<evidence type="ECO:0000256" key="5">
    <source>
        <dbReference type="ARBA" id="ARBA00062515"/>
    </source>
</evidence>
<feature type="signal peptide" evidence="7">
    <location>
        <begin position="1"/>
        <end position="25"/>
    </location>
</feature>
<reference evidence="8 9" key="1">
    <citation type="submission" date="2017-05" db="EMBL/GenBank/DDBJ databases">
        <title>Acinetobacter populi ANC 5415 (= PBJ7), whole genome shotgun sequencing project.</title>
        <authorList>
            <person name="Nemec A."/>
            <person name="Radolfova-Krizova L."/>
        </authorList>
    </citation>
    <scope>NUCLEOTIDE SEQUENCE [LARGE SCALE GENOMIC DNA]</scope>
    <source>
        <strain evidence="8 9">PBJ7</strain>
    </source>
</reference>
<dbReference type="InterPro" id="IPR050682">
    <property type="entry name" value="ModA/WtpA"/>
</dbReference>
<dbReference type="GO" id="GO:1901359">
    <property type="term" value="F:tungstate binding"/>
    <property type="evidence" value="ECO:0007669"/>
    <property type="project" value="UniProtKB-ARBA"/>
</dbReference>
<feature type="binding site" evidence="6">
    <location>
        <position position="192"/>
    </location>
    <ligand>
        <name>molybdate</name>
        <dbReference type="ChEBI" id="CHEBI:36264"/>
    </ligand>
</feature>
<accession>A0A1Z9YXZ0</accession>
<dbReference type="PANTHER" id="PTHR30632:SF17">
    <property type="entry name" value="MOLYBDATE-BINDING PROTEIN MODA"/>
    <property type="match status" value="1"/>
</dbReference>
<feature type="binding site" evidence="6">
    <location>
        <position position="36"/>
    </location>
    <ligand>
        <name>molybdate</name>
        <dbReference type="ChEBI" id="CHEBI:36264"/>
    </ligand>
</feature>
<dbReference type="Proteomes" id="UP000196536">
    <property type="component" value="Unassembled WGS sequence"/>
</dbReference>
<dbReference type="AlphaFoldDB" id="A0A1Z9YXZ0"/>